<dbReference type="Proteomes" id="UP000824533">
    <property type="component" value="Linkage Group LG01"/>
</dbReference>
<comment type="caution">
    <text evidence="1">The sequence shown here is derived from an EMBL/GenBank/DDBJ whole genome shotgun (WGS) entry which is preliminary data.</text>
</comment>
<accession>A0ACC1DKN7</accession>
<sequence length="354" mass="40347">MVTSKNIAPFGSAVKRFGKLTVHPSLDPNGLYTIRPDGCDPCQYSPQPMHIIYEINRYRKVDKDPWRCKKELEEWAKNLGYRNQKILDNRQWQTSLLGPAWHEITAPSKYEPSCKNVGFGRTPRYRPSKNKVPGPGTYYKAIPFKPPYGMHSTRPTFEREEACRFKDMVSSWSLAPNQYSIIDRESIAEKSKKIISLRGPYDLFTGKRDESNIKNHFNTSLRCAAATWPIALKGSLETYKKSHFGTMNKTNRGLPYRGRNALVDIAMCSRIPDEPGPAQLNIDKPKVFKQNKNGFNSSYDKPPGYQRVIVWPGVGRYTVKYPTCGIMGHGHKHVFLSKQGRTIGAIIPQPMNSF</sequence>
<reference evidence="1 2" key="1">
    <citation type="journal article" date="2021" name="Front. Genet.">
        <title>Chromosome-Level Genome Assembly Reveals Significant Gene Expansion in the Toll and IMD Signaling Pathways of Dendrolimus kikuchii.</title>
        <authorList>
            <person name="Zhou J."/>
            <person name="Wu P."/>
            <person name="Xiong Z."/>
            <person name="Liu N."/>
            <person name="Zhao N."/>
            <person name="Ji M."/>
            <person name="Qiu Y."/>
            <person name="Yang B."/>
        </authorList>
    </citation>
    <scope>NUCLEOTIDE SEQUENCE [LARGE SCALE GENOMIC DNA]</scope>
    <source>
        <strain evidence="1">Ann1</strain>
    </source>
</reference>
<gene>
    <name evidence="1" type="ORF">K1T71_000480</name>
</gene>
<proteinExistence type="predicted"/>
<protein>
    <submittedName>
        <fullName evidence="1">Uncharacterized protein</fullName>
    </submittedName>
</protein>
<name>A0ACC1DKN7_9NEOP</name>
<keyword evidence="2" id="KW-1185">Reference proteome</keyword>
<evidence type="ECO:0000313" key="1">
    <source>
        <dbReference type="EMBL" id="KAJ0184057.1"/>
    </source>
</evidence>
<evidence type="ECO:0000313" key="2">
    <source>
        <dbReference type="Proteomes" id="UP000824533"/>
    </source>
</evidence>
<dbReference type="EMBL" id="CM034387">
    <property type="protein sequence ID" value="KAJ0184057.1"/>
    <property type="molecule type" value="Genomic_DNA"/>
</dbReference>
<organism evidence="1 2">
    <name type="scientific">Dendrolimus kikuchii</name>
    <dbReference type="NCBI Taxonomy" id="765133"/>
    <lineage>
        <taxon>Eukaryota</taxon>
        <taxon>Metazoa</taxon>
        <taxon>Ecdysozoa</taxon>
        <taxon>Arthropoda</taxon>
        <taxon>Hexapoda</taxon>
        <taxon>Insecta</taxon>
        <taxon>Pterygota</taxon>
        <taxon>Neoptera</taxon>
        <taxon>Endopterygota</taxon>
        <taxon>Lepidoptera</taxon>
        <taxon>Glossata</taxon>
        <taxon>Ditrysia</taxon>
        <taxon>Bombycoidea</taxon>
        <taxon>Lasiocampidae</taxon>
        <taxon>Dendrolimus</taxon>
    </lineage>
</organism>